<evidence type="ECO:0000256" key="1">
    <source>
        <dbReference type="SAM" id="SignalP"/>
    </source>
</evidence>
<dbReference type="AlphaFoldDB" id="A0A168NH68"/>
<accession>A0A168NH68</accession>
<keyword evidence="3" id="KW-1185">Reference proteome</keyword>
<proteinExistence type="predicted"/>
<evidence type="ECO:0000313" key="3">
    <source>
        <dbReference type="Proteomes" id="UP000078561"/>
    </source>
</evidence>
<keyword evidence="1" id="KW-0732">Signal</keyword>
<organism evidence="2">
    <name type="scientific">Absidia glauca</name>
    <name type="common">Pin mould</name>
    <dbReference type="NCBI Taxonomy" id="4829"/>
    <lineage>
        <taxon>Eukaryota</taxon>
        <taxon>Fungi</taxon>
        <taxon>Fungi incertae sedis</taxon>
        <taxon>Mucoromycota</taxon>
        <taxon>Mucoromycotina</taxon>
        <taxon>Mucoromycetes</taxon>
        <taxon>Mucorales</taxon>
        <taxon>Cunninghamellaceae</taxon>
        <taxon>Absidia</taxon>
    </lineage>
</organism>
<sequence length="123" mass="13646">MMKSFSTLFSVAILSVLVLCLTVSAIPTKGDYGKGDYGRGDYGKGDRGRGDHGKGGLRCQEVCYQSPVRCTTGWHNRIIGRCHTCCQTSYYHGYEGKDAEHDNHFKADSVEYVDAERIVADEQ</sequence>
<dbReference type="InParanoid" id="A0A168NH68"/>
<feature type="signal peptide" evidence="1">
    <location>
        <begin position="1"/>
        <end position="25"/>
    </location>
</feature>
<dbReference type="EMBL" id="LT553219">
    <property type="protein sequence ID" value="SAM00546.1"/>
    <property type="molecule type" value="Genomic_DNA"/>
</dbReference>
<dbReference type="Proteomes" id="UP000078561">
    <property type="component" value="Unassembled WGS sequence"/>
</dbReference>
<evidence type="ECO:0000313" key="2">
    <source>
        <dbReference type="EMBL" id="SAM00546.1"/>
    </source>
</evidence>
<name>A0A168NH68_ABSGL</name>
<feature type="chain" id="PRO_5007899404" evidence="1">
    <location>
        <begin position="26"/>
        <end position="123"/>
    </location>
</feature>
<reference evidence="2" key="1">
    <citation type="submission" date="2016-04" db="EMBL/GenBank/DDBJ databases">
        <authorList>
            <person name="Evans L.H."/>
            <person name="Alamgir A."/>
            <person name="Owens N."/>
            <person name="Weber N.D."/>
            <person name="Virtaneva K."/>
            <person name="Barbian K."/>
            <person name="Babar A."/>
            <person name="Rosenke K."/>
        </authorList>
    </citation>
    <scope>NUCLEOTIDE SEQUENCE [LARGE SCALE GENOMIC DNA]</scope>
    <source>
        <strain evidence="2">CBS 101.48</strain>
    </source>
</reference>
<gene>
    <name evidence="2" type="primary">ABSGL_06234.1 scaffold 7705</name>
</gene>
<protein>
    <submittedName>
        <fullName evidence="2">Uncharacterized protein</fullName>
    </submittedName>
</protein>